<dbReference type="EMBL" id="QKSB01000005">
    <property type="protein sequence ID" value="PZE16973.1"/>
    <property type="molecule type" value="Genomic_DNA"/>
</dbReference>
<keyword evidence="3" id="KW-1185">Reference proteome</keyword>
<sequence length="248" mass="27734">MKLKLLSTTLFFLLNSLSFSQNPGFQGKKFIVGTEIEGMPLVGAIISGEKLFDLNIRYGLKAEYVFLKNLSMGVKFQKSEDIIQLNNLSVSSYTPLQLALNSNLNSYRPTSFKSAANYSYNGYGMFVKIFNKEFGSIAPLGQYFILEYQFGNVRVHDDGRFYNNAQTEIHSLVVHNFILGGGLQNIFFNKLIVDLSINFGVNVPGAIAVKNYDEYISNGGNALIRQIEIKGFSDSFLSTRIGIGYLLF</sequence>
<name>A0A2W1NCZ5_9FLAO</name>
<evidence type="ECO:0000313" key="2">
    <source>
        <dbReference type="EMBL" id="PZE16973.1"/>
    </source>
</evidence>
<evidence type="ECO:0000313" key="3">
    <source>
        <dbReference type="Proteomes" id="UP000249248"/>
    </source>
</evidence>
<feature type="chain" id="PRO_5015978033" description="Outer membrane protein beta-barrel domain-containing protein" evidence="1">
    <location>
        <begin position="21"/>
        <end position="248"/>
    </location>
</feature>
<protein>
    <recommendedName>
        <fullName evidence="4">Outer membrane protein beta-barrel domain-containing protein</fullName>
    </recommendedName>
</protein>
<keyword evidence="1" id="KW-0732">Signal</keyword>
<dbReference type="Proteomes" id="UP000249248">
    <property type="component" value="Unassembled WGS sequence"/>
</dbReference>
<comment type="caution">
    <text evidence="2">The sequence shown here is derived from an EMBL/GenBank/DDBJ whole genome shotgun (WGS) entry which is preliminary data.</text>
</comment>
<proteinExistence type="predicted"/>
<evidence type="ECO:0000256" key="1">
    <source>
        <dbReference type="SAM" id="SignalP"/>
    </source>
</evidence>
<gene>
    <name evidence="2" type="ORF">DNU06_09485</name>
</gene>
<evidence type="ECO:0008006" key="4">
    <source>
        <dbReference type="Google" id="ProtNLM"/>
    </source>
</evidence>
<reference evidence="2 3" key="1">
    <citation type="submission" date="2018-06" db="EMBL/GenBank/DDBJ databases">
        <title>The draft genome sequence of Crocinitomix sp. SM1701.</title>
        <authorList>
            <person name="Zhang X."/>
        </authorList>
    </citation>
    <scope>NUCLEOTIDE SEQUENCE [LARGE SCALE GENOMIC DNA]</scope>
    <source>
        <strain evidence="2 3">SM1701</strain>
    </source>
</reference>
<organism evidence="2 3">
    <name type="scientific">Putridiphycobacter roseus</name>
    <dbReference type="NCBI Taxonomy" id="2219161"/>
    <lineage>
        <taxon>Bacteria</taxon>
        <taxon>Pseudomonadati</taxon>
        <taxon>Bacteroidota</taxon>
        <taxon>Flavobacteriia</taxon>
        <taxon>Flavobacteriales</taxon>
        <taxon>Crocinitomicaceae</taxon>
        <taxon>Putridiphycobacter</taxon>
    </lineage>
</organism>
<accession>A0A2W1NCZ5</accession>
<dbReference type="AlphaFoldDB" id="A0A2W1NCZ5"/>
<feature type="signal peptide" evidence="1">
    <location>
        <begin position="1"/>
        <end position="20"/>
    </location>
</feature>